<dbReference type="GO" id="GO:0046872">
    <property type="term" value="F:metal ion binding"/>
    <property type="evidence" value="ECO:0007669"/>
    <property type="project" value="InterPro"/>
</dbReference>
<proteinExistence type="predicted"/>
<reference evidence="3 4" key="1">
    <citation type="journal article" date="2016" name="Nat. Commun.">
        <title>Thousands of microbial genomes shed light on interconnected biogeochemical processes in an aquifer system.</title>
        <authorList>
            <person name="Anantharaman K."/>
            <person name="Brown C.T."/>
            <person name="Hug L.A."/>
            <person name="Sharon I."/>
            <person name="Castelle C.J."/>
            <person name="Probst A.J."/>
            <person name="Thomas B.C."/>
            <person name="Singh A."/>
            <person name="Wilkins M.J."/>
            <person name="Karaoz U."/>
            <person name="Brodie E.L."/>
            <person name="Williams K.H."/>
            <person name="Hubbard S.S."/>
            <person name="Banfield J.F."/>
        </authorList>
    </citation>
    <scope>NUCLEOTIDE SEQUENCE [LARGE SCALE GENOMIC DNA]</scope>
</reference>
<dbReference type="InterPro" id="IPR013815">
    <property type="entry name" value="ATP_grasp_subdomain_1"/>
</dbReference>
<evidence type="ECO:0000259" key="2">
    <source>
        <dbReference type="PROSITE" id="PS50975"/>
    </source>
</evidence>
<dbReference type="Gene3D" id="3.30.1490.20">
    <property type="entry name" value="ATP-grasp fold, A domain"/>
    <property type="match status" value="1"/>
</dbReference>
<dbReference type="AlphaFoldDB" id="A0A1F6V1F5"/>
<feature type="domain" description="ATP-grasp" evidence="2">
    <location>
        <begin position="111"/>
        <end position="321"/>
    </location>
</feature>
<dbReference type="PROSITE" id="PS50975">
    <property type="entry name" value="ATP_GRASP"/>
    <property type="match status" value="1"/>
</dbReference>
<keyword evidence="1" id="KW-0547">Nucleotide-binding</keyword>
<name>A0A1F6V1F5_9BACT</name>
<dbReference type="EMBL" id="MFTN01000003">
    <property type="protein sequence ID" value="OGI63462.1"/>
    <property type="molecule type" value="Genomic_DNA"/>
</dbReference>
<gene>
    <name evidence="3" type="ORF">A2818_00590</name>
</gene>
<dbReference type="Proteomes" id="UP000177602">
    <property type="component" value="Unassembled WGS sequence"/>
</dbReference>
<evidence type="ECO:0000313" key="3">
    <source>
        <dbReference type="EMBL" id="OGI63462.1"/>
    </source>
</evidence>
<dbReference type="Gene3D" id="3.30.470.20">
    <property type="entry name" value="ATP-grasp fold, B domain"/>
    <property type="match status" value="1"/>
</dbReference>
<dbReference type="PANTHER" id="PTHR23132:SF23">
    <property type="entry name" value="D-ALANINE--D-ALANINE LIGASE B"/>
    <property type="match status" value="1"/>
</dbReference>
<accession>A0A1F6V1F5</accession>
<dbReference type="Gene3D" id="3.40.50.20">
    <property type="match status" value="1"/>
</dbReference>
<keyword evidence="1" id="KW-0067">ATP-binding</keyword>
<evidence type="ECO:0000256" key="1">
    <source>
        <dbReference type="PROSITE-ProRule" id="PRU00409"/>
    </source>
</evidence>
<protein>
    <recommendedName>
        <fullName evidence="2">ATP-grasp domain-containing protein</fullName>
    </recommendedName>
</protein>
<dbReference type="GO" id="GO:0008716">
    <property type="term" value="F:D-alanine-D-alanine ligase activity"/>
    <property type="evidence" value="ECO:0007669"/>
    <property type="project" value="TreeGrafter"/>
</dbReference>
<dbReference type="InterPro" id="IPR011761">
    <property type="entry name" value="ATP-grasp"/>
</dbReference>
<dbReference type="STRING" id="1801737.A2818_00590"/>
<dbReference type="SUPFAM" id="SSF56059">
    <property type="entry name" value="Glutathione synthetase ATP-binding domain-like"/>
    <property type="match status" value="1"/>
</dbReference>
<dbReference type="GO" id="GO:0005524">
    <property type="term" value="F:ATP binding"/>
    <property type="evidence" value="ECO:0007669"/>
    <property type="project" value="UniProtKB-UniRule"/>
</dbReference>
<comment type="caution">
    <text evidence="3">The sequence shown here is derived from an EMBL/GenBank/DDBJ whole genome shotgun (WGS) entry which is preliminary data.</text>
</comment>
<organism evidence="3 4">
    <name type="scientific">Candidatus Nomurabacteria bacterium RIFCSPHIGHO2_01_FULL_40_12</name>
    <dbReference type="NCBI Taxonomy" id="1801737"/>
    <lineage>
        <taxon>Bacteria</taxon>
        <taxon>Candidatus Nomuraibacteriota</taxon>
    </lineage>
</organism>
<dbReference type="PANTHER" id="PTHR23132">
    <property type="entry name" value="D-ALANINE--D-ALANINE LIGASE"/>
    <property type="match status" value="1"/>
</dbReference>
<sequence>MSQGIKKRVGVLRGGAGGHYESSLQKGGEIISHIFENLPHKYKVFDILIDREGVWHINGVPIIPADLIHKVDVVWDTTHSNLSTTLDNFSIPNIGVSSFSTTLQNSKEMLREHMKKVGVEMPRHIILPIYQKDFDGLRERYPIKKAKEIHEKFGTPWIVKSLTPDLNMGPVRGREGSQRPSASNGMGIHLAKTFNELVAAIEDGVKHEKSILVEEFISGKVVSIHSVPDFRGEDIYTFPFGNSFGNFSPDEKEKLINLVKELHRHIDAKHYLKSDFILSPRGKVYLLQIELTPNLRSDSHFSQVCELVGAKTHHVVEHILERIL</sequence>
<evidence type="ECO:0000313" key="4">
    <source>
        <dbReference type="Proteomes" id="UP000177602"/>
    </source>
</evidence>